<organism evidence="2 3">
    <name type="scientific">Aliidongia dinghuensis</name>
    <dbReference type="NCBI Taxonomy" id="1867774"/>
    <lineage>
        <taxon>Bacteria</taxon>
        <taxon>Pseudomonadati</taxon>
        <taxon>Pseudomonadota</taxon>
        <taxon>Alphaproteobacteria</taxon>
        <taxon>Rhodospirillales</taxon>
        <taxon>Dongiaceae</taxon>
        <taxon>Aliidongia</taxon>
    </lineage>
</organism>
<dbReference type="Proteomes" id="UP000646365">
    <property type="component" value="Unassembled WGS sequence"/>
</dbReference>
<gene>
    <name evidence="2" type="ORF">GCM10011611_23150</name>
</gene>
<proteinExistence type="predicted"/>
<name>A0A8J2YT98_9PROT</name>
<reference evidence="2" key="1">
    <citation type="journal article" date="2014" name="Int. J. Syst. Evol. Microbiol.">
        <title>Complete genome sequence of Corynebacterium casei LMG S-19264T (=DSM 44701T), isolated from a smear-ripened cheese.</title>
        <authorList>
            <consortium name="US DOE Joint Genome Institute (JGI-PGF)"/>
            <person name="Walter F."/>
            <person name="Albersmeier A."/>
            <person name="Kalinowski J."/>
            <person name="Ruckert C."/>
        </authorList>
    </citation>
    <scope>NUCLEOTIDE SEQUENCE</scope>
    <source>
        <strain evidence="2">CGMCC 1.15725</strain>
    </source>
</reference>
<dbReference type="EMBL" id="BMJQ01000005">
    <property type="protein sequence ID" value="GGF16748.1"/>
    <property type="molecule type" value="Genomic_DNA"/>
</dbReference>
<sequence length="198" mass="21450">METMVHCRTERARCCARTPVRLRWPAGMLGLMLGLLALLVGLGPTAAAAEQAATLPIGSDYIPMRQAMIAAGYRPYRVIPPTTSFNSVNLPAAGEEPLRVRFPEMAWCNGTGLNFCTFFLKRAGKNAIGQEDIVEIVTAGEVPDDLKITSMMAVSRQAVEDEYRAGRNLTDEEAGELAKRSAGPAAKQRRSQAATPQK</sequence>
<accession>A0A8J2YT98</accession>
<comment type="caution">
    <text evidence="2">The sequence shown here is derived from an EMBL/GenBank/DDBJ whole genome shotgun (WGS) entry which is preliminary data.</text>
</comment>
<dbReference type="AlphaFoldDB" id="A0A8J2YT98"/>
<feature type="region of interest" description="Disordered" evidence="1">
    <location>
        <begin position="165"/>
        <end position="198"/>
    </location>
</feature>
<protein>
    <submittedName>
        <fullName evidence="2">Uncharacterized protein</fullName>
    </submittedName>
</protein>
<evidence type="ECO:0000256" key="1">
    <source>
        <dbReference type="SAM" id="MobiDB-lite"/>
    </source>
</evidence>
<keyword evidence="3" id="KW-1185">Reference proteome</keyword>
<reference evidence="2" key="2">
    <citation type="submission" date="2020-09" db="EMBL/GenBank/DDBJ databases">
        <authorList>
            <person name="Sun Q."/>
            <person name="Zhou Y."/>
        </authorList>
    </citation>
    <scope>NUCLEOTIDE SEQUENCE</scope>
    <source>
        <strain evidence="2">CGMCC 1.15725</strain>
    </source>
</reference>
<evidence type="ECO:0000313" key="2">
    <source>
        <dbReference type="EMBL" id="GGF16748.1"/>
    </source>
</evidence>
<evidence type="ECO:0000313" key="3">
    <source>
        <dbReference type="Proteomes" id="UP000646365"/>
    </source>
</evidence>